<comment type="subcellular location">
    <subcellularLocation>
        <location evidence="1">Cell outer membrane</location>
    </subcellularLocation>
</comment>
<dbReference type="InterPro" id="IPR050330">
    <property type="entry name" value="Bact_OuterMem_StrucFunc"/>
</dbReference>
<sequence>MLNVFTGYQHNSSKLARKLLLGLGLLLVLSGCSSTDKVKSTEKKGYSDQQLAQMYASEMDIRTEDIYLSNNGSKKKVGTKTTFLKLFKSGETTITNRSYRGYFYGRSLNINKRQSYVLILGHTDNSGKADLNLEVSDKRAKSISNELLTFKVNNKHVYYKGLGEYQPVASNKTAAGKALNRRVELLEFYNFDDLQAYYDHHYATLLTAKYYERKKQKQQQQKKKNQTASKKRKTPPKKLPTKNYINFGGEPYDINKVDIVDALGPIKQSGWFDLFTKAHANEPPPPTCLDDMPKDKIKEKTLSTSDYLPGMSHKAWWAKMGRNAVLINPVAIAKKDATPVAIPTVSIYKNYKTNKKALAKYPSAVKVYNAEDNILFRLFIEDKKSSLRCIDLVLPKYATSKEYSALKGKLYYNATRGIRMVDFLPKKP</sequence>
<comment type="caution">
    <text evidence="7">The sequence shown here is derived from an EMBL/GenBank/DDBJ whole genome shotgun (WGS) entry which is preliminary data.</text>
</comment>
<dbReference type="SUPFAM" id="SSF103088">
    <property type="entry name" value="OmpA-like"/>
    <property type="match status" value="1"/>
</dbReference>
<gene>
    <name evidence="7" type="ORF">BIT28_09280</name>
</gene>
<dbReference type="OrthoDB" id="9792521at2"/>
<name>A0A1Q9GIS0_9GAMM</name>
<dbReference type="CDD" id="cd07185">
    <property type="entry name" value="OmpA_C-like"/>
    <property type="match status" value="1"/>
</dbReference>
<evidence type="ECO:0000313" key="8">
    <source>
        <dbReference type="Proteomes" id="UP000186905"/>
    </source>
</evidence>
<feature type="compositionally biased region" description="Basic residues" evidence="5">
    <location>
        <begin position="214"/>
        <end position="240"/>
    </location>
</feature>
<evidence type="ECO:0000256" key="1">
    <source>
        <dbReference type="ARBA" id="ARBA00004442"/>
    </source>
</evidence>
<reference evidence="7 8" key="1">
    <citation type="submission" date="2016-09" db="EMBL/GenBank/DDBJ databases">
        <title>Photobacterium proteolyticum sp. nov. a protease producing bacterium isolated from ocean sediments of Laizhou Bay.</title>
        <authorList>
            <person name="Li Y."/>
        </authorList>
    </citation>
    <scope>NUCLEOTIDE SEQUENCE [LARGE SCALE GENOMIC DNA]</scope>
    <source>
        <strain evidence="7 8">13-12</strain>
    </source>
</reference>
<feature type="domain" description="OmpA-like" evidence="6">
    <location>
        <begin position="74"/>
        <end position="191"/>
    </location>
</feature>
<dbReference type="RefSeq" id="WP_075765867.1">
    <property type="nucleotide sequence ID" value="NZ_MJIL01000084.1"/>
</dbReference>
<dbReference type="PROSITE" id="PS51123">
    <property type="entry name" value="OMPA_2"/>
    <property type="match status" value="1"/>
</dbReference>
<dbReference type="Proteomes" id="UP000186905">
    <property type="component" value="Unassembled WGS sequence"/>
</dbReference>
<organism evidence="7 8">
    <name type="scientific">Photobacterium proteolyticum</name>
    <dbReference type="NCBI Taxonomy" id="1903952"/>
    <lineage>
        <taxon>Bacteria</taxon>
        <taxon>Pseudomonadati</taxon>
        <taxon>Pseudomonadota</taxon>
        <taxon>Gammaproteobacteria</taxon>
        <taxon>Vibrionales</taxon>
        <taxon>Vibrionaceae</taxon>
        <taxon>Photobacterium</taxon>
    </lineage>
</organism>
<evidence type="ECO:0000259" key="6">
    <source>
        <dbReference type="PROSITE" id="PS51123"/>
    </source>
</evidence>
<protein>
    <recommendedName>
        <fullName evidence="6">OmpA-like domain-containing protein</fullName>
    </recommendedName>
</protein>
<dbReference type="PANTHER" id="PTHR30329:SF21">
    <property type="entry name" value="LIPOPROTEIN YIAD-RELATED"/>
    <property type="match status" value="1"/>
</dbReference>
<evidence type="ECO:0000256" key="4">
    <source>
        <dbReference type="PROSITE-ProRule" id="PRU00473"/>
    </source>
</evidence>
<dbReference type="InterPro" id="IPR036737">
    <property type="entry name" value="OmpA-like_sf"/>
</dbReference>
<evidence type="ECO:0000313" key="7">
    <source>
        <dbReference type="EMBL" id="OLQ74356.1"/>
    </source>
</evidence>
<keyword evidence="8" id="KW-1185">Reference proteome</keyword>
<dbReference type="STRING" id="1903952.BIT28_09280"/>
<dbReference type="PANTHER" id="PTHR30329">
    <property type="entry name" value="STATOR ELEMENT OF FLAGELLAR MOTOR COMPLEX"/>
    <property type="match status" value="1"/>
</dbReference>
<evidence type="ECO:0000256" key="5">
    <source>
        <dbReference type="SAM" id="MobiDB-lite"/>
    </source>
</evidence>
<evidence type="ECO:0000256" key="3">
    <source>
        <dbReference type="ARBA" id="ARBA00023237"/>
    </source>
</evidence>
<keyword evidence="3" id="KW-0998">Cell outer membrane</keyword>
<keyword evidence="2 4" id="KW-0472">Membrane</keyword>
<evidence type="ECO:0000256" key="2">
    <source>
        <dbReference type="ARBA" id="ARBA00023136"/>
    </source>
</evidence>
<accession>A0A1Q9GIS0</accession>
<dbReference type="AlphaFoldDB" id="A0A1Q9GIS0"/>
<dbReference type="PRINTS" id="PR01021">
    <property type="entry name" value="OMPADOMAIN"/>
</dbReference>
<dbReference type="Pfam" id="PF00691">
    <property type="entry name" value="OmpA"/>
    <property type="match status" value="1"/>
</dbReference>
<proteinExistence type="predicted"/>
<dbReference type="EMBL" id="MJIL01000084">
    <property type="protein sequence ID" value="OLQ74356.1"/>
    <property type="molecule type" value="Genomic_DNA"/>
</dbReference>
<feature type="region of interest" description="Disordered" evidence="5">
    <location>
        <begin position="214"/>
        <end position="242"/>
    </location>
</feature>
<dbReference type="InterPro" id="IPR006664">
    <property type="entry name" value="OMP_bac"/>
</dbReference>
<dbReference type="Gene3D" id="3.30.1330.60">
    <property type="entry name" value="OmpA-like domain"/>
    <property type="match status" value="1"/>
</dbReference>
<dbReference type="InterPro" id="IPR006665">
    <property type="entry name" value="OmpA-like"/>
</dbReference>
<dbReference type="GO" id="GO:0009279">
    <property type="term" value="C:cell outer membrane"/>
    <property type="evidence" value="ECO:0007669"/>
    <property type="project" value="UniProtKB-SubCell"/>
</dbReference>